<dbReference type="InterPro" id="IPR050475">
    <property type="entry name" value="Prenyltransferase_related"/>
</dbReference>
<evidence type="ECO:0008006" key="8">
    <source>
        <dbReference type="Google" id="ProtNLM"/>
    </source>
</evidence>
<dbReference type="CDD" id="cd13964">
    <property type="entry name" value="PT_UbiA_1"/>
    <property type="match status" value="1"/>
</dbReference>
<evidence type="ECO:0000256" key="3">
    <source>
        <dbReference type="ARBA" id="ARBA00022989"/>
    </source>
</evidence>
<evidence type="ECO:0000256" key="1">
    <source>
        <dbReference type="ARBA" id="ARBA00004141"/>
    </source>
</evidence>
<sequence length="288" mass="30445">MKLLPLLKITRAPNLITAITDVIAGAFIVSGGIPEITVLMPLCLISVCLYAAGVVQNDIVDAKSDAVERPERPLPSGAINIIDAYYLSAVFFLSGLFLAKMIGTLTLLISTLIVVSVFVYNCRAKNSRVFGSLIMGLCRALNLSLGFTINPIAFGIFIPLCLFPLFHIAGVTLVSRGEVDGLGRGELMSILTFHICVLAGLVATASFDENLISLLAIGLYAGVMVGGALPAMKDPIPGNIRLLVRNGIIALSLLDASLVAIFVGIELAVIIICLGLLSRVLASYIEMT</sequence>
<evidence type="ECO:0000256" key="4">
    <source>
        <dbReference type="ARBA" id="ARBA00023136"/>
    </source>
</evidence>
<proteinExistence type="predicted"/>
<dbReference type="GO" id="GO:0016020">
    <property type="term" value="C:membrane"/>
    <property type="evidence" value="ECO:0007669"/>
    <property type="project" value="UniProtKB-SubCell"/>
</dbReference>
<feature type="transmembrane region" description="Helical" evidence="5">
    <location>
        <begin position="12"/>
        <end position="30"/>
    </location>
</feature>
<accession>A0A0U1L288</accession>
<dbReference type="Pfam" id="PF01040">
    <property type="entry name" value="UbiA"/>
    <property type="match status" value="1"/>
</dbReference>
<keyword evidence="4 5" id="KW-0472">Membrane</keyword>
<dbReference type="PANTHER" id="PTHR42723">
    <property type="entry name" value="CHLOROPHYLL SYNTHASE"/>
    <property type="match status" value="1"/>
</dbReference>
<dbReference type="AlphaFoldDB" id="A0A0U1L288"/>
<dbReference type="InterPro" id="IPR044878">
    <property type="entry name" value="UbiA_sf"/>
</dbReference>
<dbReference type="RefSeq" id="WP_021171041.1">
    <property type="nucleotide sequence ID" value="NZ_CTRP01000014.1"/>
</dbReference>
<feature type="transmembrane region" description="Helical" evidence="5">
    <location>
        <begin position="253"/>
        <end position="277"/>
    </location>
</feature>
<dbReference type="PANTHER" id="PTHR42723:SF1">
    <property type="entry name" value="CHLOROPHYLL SYNTHASE, CHLOROPLASTIC"/>
    <property type="match status" value="1"/>
</dbReference>
<keyword evidence="2 5" id="KW-0812">Transmembrane</keyword>
<feature type="transmembrane region" description="Helical" evidence="5">
    <location>
        <begin position="211"/>
        <end position="232"/>
    </location>
</feature>
<name>A0A0U1L288_9FIRM</name>
<keyword evidence="3 5" id="KW-1133">Transmembrane helix</keyword>
<protein>
    <recommendedName>
        <fullName evidence="8">UbiA prenyltransferase</fullName>
    </recommendedName>
</protein>
<dbReference type="Proteomes" id="UP000049855">
    <property type="component" value="Unassembled WGS sequence"/>
</dbReference>
<evidence type="ECO:0000256" key="5">
    <source>
        <dbReference type="SAM" id="Phobius"/>
    </source>
</evidence>
<feature type="transmembrane region" description="Helical" evidence="5">
    <location>
        <begin position="187"/>
        <end position="205"/>
    </location>
</feature>
<feature type="transmembrane region" description="Helical" evidence="5">
    <location>
        <begin position="77"/>
        <end position="99"/>
    </location>
</feature>
<dbReference type="GO" id="GO:0016765">
    <property type="term" value="F:transferase activity, transferring alkyl or aryl (other than methyl) groups"/>
    <property type="evidence" value="ECO:0007669"/>
    <property type="project" value="InterPro"/>
</dbReference>
<reference evidence="7" key="1">
    <citation type="submission" date="2015-03" db="EMBL/GenBank/DDBJ databases">
        <authorList>
            <person name="Nijsse Bart"/>
        </authorList>
    </citation>
    <scope>NUCLEOTIDE SEQUENCE [LARGE SCALE GENOMIC DNA]</scope>
</reference>
<feature type="transmembrane region" description="Helical" evidence="5">
    <location>
        <begin position="36"/>
        <end position="56"/>
    </location>
</feature>
<feature type="transmembrane region" description="Helical" evidence="5">
    <location>
        <begin position="105"/>
        <end position="122"/>
    </location>
</feature>
<evidence type="ECO:0000313" key="6">
    <source>
        <dbReference type="EMBL" id="CQR73782.1"/>
    </source>
</evidence>
<organism evidence="6 7">
    <name type="scientific">Sporomusa ovata</name>
    <dbReference type="NCBI Taxonomy" id="2378"/>
    <lineage>
        <taxon>Bacteria</taxon>
        <taxon>Bacillati</taxon>
        <taxon>Bacillota</taxon>
        <taxon>Negativicutes</taxon>
        <taxon>Selenomonadales</taxon>
        <taxon>Sporomusaceae</taxon>
        <taxon>Sporomusa</taxon>
    </lineage>
</organism>
<dbReference type="InterPro" id="IPR000537">
    <property type="entry name" value="UbiA_prenyltransferase"/>
</dbReference>
<keyword evidence="7" id="KW-1185">Reference proteome</keyword>
<comment type="subcellular location">
    <subcellularLocation>
        <location evidence="1">Membrane</location>
        <topology evidence="1">Multi-pass membrane protein</topology>
    </subcellularLocation>
</comment>
<evidence type="ECO:0000313" key="7">
    <source>
        <dbReference type="Proteomes" id="UP000049855"/>
    </source>
</evidence>
<gene>
    <name evidence="6" type="ORF">SpAn4DRAFT_0244</name>
</gene>
<dbReference type="Gene3D" id="1.10.357.140">
    <property type="entry name" value="UbiA prenyltransferase"/>
    <property type="match status" value="1"/>
</dbReference>
<dbReference type="EMBL" id="CTRP01000014">
    <property type="protein sequence ID" value="CQR73782.1"/>
    <property type="molecule type" value="Genomic_DNA"/>
</dbReference>
<feature type="transmembrane region" description="Helical" evidence="5">
    <location>
        <begin position="153"/>
        <end position="175"/>
    </location>
</feature>
<evidence type="ECO:0000256" key="2">
    <source>
        <dbReference type="ARBA" id="ARBA00022692"/>
    </source>
</evidence>